<protein>
    <submittedName>
        <fullName evidence="1">Uncharacterized protein</fullName>
    </submittedName>
</protein>
<dbReference type="EMBL" id="QWEF01000001">
    <property type="protein sequence ID" value="TRZ63498.1"/>
    <property type="molecule type" value="Genomic_DNA"/>
</dbReference>
<keyword evidence="2" id="KW-1185">Reference proteome</keyword>
<proteinExistence type="predicted"/>
<name>A0ABY3DCU6_9PSED</name>
<organism evidence="1 2">
    <name type="scientific">Pseudomonas alloputida</name>
    <dbReference type="NCBI Taxonomy" id="1940621"/>
    <lineage>
        <taxon>Bacteria</taxon>
        <taxon>Pseudomonadati</taxon>
        <taxon>Pseudomonadota</taxon>
        <taxon>Gammaproteobacteria</taxon>
        <taxon>Pseudomonadales</taxon>
        <taxon>Pseudomonadaceae</taxon>
        <taxon>Pseudomonas</taxon>
    </lineage>
</organism>
<gene>
    <name evidence="1" type="ORF">DZA28_27635</name>
</gene>
<evidence type="ECO:0000313" key="1">
    <source>
        <dbReference type="EMBL" id="TRZ63498.1"/>
    </source>
</evidence>
<sequence length="85" mass="8646">MARCLVGSGLVSRKGRKAAPEFQCDGIACRGCFAALSRHKAPTGAAHHLSCAPAPIDACPLPALAFHPAGHGSLPGKSPACHHRA</sequence>
<comment type="caution">
    <text evidence="1">The sequence shown here is derived from an EMBL/GenBank/DDBJ whole genome shotgun (WGS) entry which is preliminary data.</text>
</comment>
<evidence type="ECO:0000313" key="2">
    <source>
        <dbReference type="Proteomes" id="UP001165882"/>
    </source>
</evidence>
<dbReference type="Proteomes" id="UP001165882">
    <property type="component" value="Unassembled WGS sequence"/>
</dbReference>
<reference evidence="1 2" key="1">
    <citation type="journal article" date="2019" name="Biocontrol Sci. Technol.">
        <title>Pseudomonas putida strain B2017 produced as technical grade active ingredient controls fungal and bacterial crop diseases.</title>
        <authorList>
            <person name="Oliver C."/>
            <person name="Hernandez I."/>
            <person name="Caminal M."/>
            <person name="Lara J.M."/>
            <person name="Fernandez C."/>
        </authorList>
    </citation>
    <scope>NUCLEOTIDE SEQUENCE [LARGE SCALE GENOMIC DNA]</scope>
    <source>
        <strain evidence="1 2">B2017</strain>
    </source>
</reference>
<accession>A0ABY3DCU6</accession>